<accession>T1APY6</accession>
<keyword evidence="1" id="KW-1133">Transmembrane helix</keyword>
<gene>
    <name evidence="3" type="ORF">B2A_03996</name>
</gene>
<dbReference type="EMBL" id="AUZZ01002663">
    <property type="protein sequence ID" value="EQD59432.1"/>
    <property type="molecule type" value="Genomic_DNA"/>
</dbReference>
<protein>
    <submittedName>
        <fullName evidence="3">Membrane protein</fullName>
    </submittedName>
</protein>
<keyword evidence="1" id="KW-0472">Membrane</keyword>
<dbReference type="Pfam" id="PF13828">
    <property type="entry name" value="DUF4190"/>
    <property type="match status" value="1"/>
</dbReference>
<dbReference type="InterPro" id="IPR025241">
    <property type="entry name" value="DUF4190"/>
</dbReference>
<feature type="domain" description="DUF4190" evidence="2">
    <location>
        <begin position="18"/>
        <end position="81"/>
    </location>
</feature>
<evidence type="ECO:0000259" key="2">
    <source>
        <dbReference type="Pfam" id="PF13828"/>
    </source>
</evidence>
<sequence length="103" mass="10686">MQELPDMNTIYVRTSGAAIASMVFGILAWVALPLLGAILAVVLGHIARAEIHRAPPGGVGGDGMAVAGLVLGYVHLALVALVLVLIAWVGMFAIAVWFGHVFV</sequence>
<reference evidence="3" key="1">
    <citation type="submission" date="2013-08" db="EMBL/GenBank/DDBJ databases">
        <authorList>
            <person name="Mendez C."/>
            <person name="Richter M."/>
            <person name="Ferrer M."/>
            <person name="Sanchez J."/>
        </authorList>
    </citation>
    <scope>NUCLEOTIDE SEQUENCE</scope>
</reference>
<reference evidence="3" key="2">
    <citation type="journal article" date="2014" name="ISME J.">
        <title>Microbial stratification in low pH oxic and suboxic macroscopic growths along an acid mine drainage.</title>
        <authorList>
            <person name="Mendez-Garcia C."/>
            <person name="Mesa V."/>
            <person name="Sprenger R.R."/>
            <person name="Richter M."/>
            <person name="Diez M.S."/>
            <person name="Solano J."/>
            <person name="Bargiela R."/>
            <person name="Golyshina O.V."/>
            <person name="Manteca A."/>
            <person name="Ramos J.L."/>
            <person name="Gallego J.R."/>
            <person name="Llorente I."/>
            <person name="Martins Dos Santos V.A."/>
            <person name="Jensen O.N."/>
            <person name="Pelaez A.I."/>
            <person name="Sanchez J."/>
            <person name="Ferrer M."/>
        </authorList>
    </citation>
    <scope>NUCLEOTIDE SEQUENCE</scope>
</reference>
<feature type="transmembrane region" description="Helical" evidence="1">
    <location>
        <begin position="20"/>
        <end position="44"/>
    </location>
</feature>
<feature type="transmembrane region" description="Helical" evidence="1">
    <location>
        <begin position="65"/>
        <end position="98"/>
    </location>
</feature>
<keyword evidence="1" id="KW-0812">Transmembrane</keyword>
<organism evidence="3">
    <name type="scientific">mine drainage metagenome</name>
    <dbReference type="NCBI Taxonomy" id="410659"/>
    <lineage>
        <taxon>unclassified sequences</taxon>
        <taxon>metagenomes</taxon>
        <taxon>ecological metagenomes</taxon>
    </lineage>
</organism>
<name>T1APY6_9ZZZZ</name>
<dbReference type="AlphaFoldDB" id="T1APY6"/>
<comment type="caution">
    <text evidence="3">The sequence shown here is derived from an EMBL/GenBank/DDBJ whole genome shotgun (WGS) entry which is preliminary data.</text>
</comment>
<evidence type="ECO:0000256" key="1">
    <source>
        <dbReference type="SAM" id="Phobius"/>
    </source>
</evidence>
<proteinExistence type="predicted"/>
<evidence type="ECO:0000313" key="3">
    <source>
        <dbReference type="EMBL" id="EQD59432.1"/>
    </source>
</evidence>